<dbReference type="InterPro" id="IPR052155">
    <property type="entry name" value="Biofilm_reg_signaling"/>
</dbReference>
<keyword evidence="4" id="KW-1185">Reference proteome</keyword>
<dbReference type="InterPro" id="IPR029787">
    <property type="entry name" value="Nucleotide_cyclase"/>
</dbReference>
<proteinExistence type="predicted"/>
<sequence>MTTMLHTLAAVGPMAAAWGAHSLWMRRRLTAARRDPLSGLWTRDAFETRAAHTLARRPHVAVILCDLDGFKAVNDTHGHAAGDAAIRSAAASLTDALTGHPGAVAARLGGDEFAAAVPLTDPLALPWLLGGLHDEMTAPFRHAGRDLVVGASIGAALSSDLSPAVSRPGEALATLLRLADEAMYGVKRTGGGWHYPAATTPARGTTAGRRTGRPGTHTTHRKGAA</sequence>
<dbReference type="Gene3D" id="3.30.70.270">
    <property type="match status" value="1"/>
</dbReference>
<dbReference type="CDD" id="cd01949">
    <property type="entry name" value="GGDEF"/>
    <property type="match status" value="1"/>
</dbReference>
<evidence type="ECO:0000313" key="3">
    <source>
        <dbReference type="EMBL" id="GAA4296934.1"/>
    </source>
</evidence>
<dbReference type="Pfam" id="PF00990">
    <property type="entry name" value="GGDEF"/>
    <property type="match status" value="1"/>
</dbReference>
<accession>A0ABP8F807</accession>
<dbReference type="InterPro" id="IPR043128">
    <property type="entry name" value="Rev_trsase/Diguanyl_cyclase"/>
</dbReference>
<feature type="region of interest" description="Disordered" evidence="1">
    <location>
        <begin position="195"/>
        <end position="225"/>
    </location>
</feature>
<evidence type="ECO:0000313" key="4">
    <source>
        <dbReference type="Proteomes" id="UP001501115"/>
    </source>
</evidence>
<feature type="domain" description="GGDEF" evidence="2">
    <location>
        <begin position="58"/>
        <end position="201"/>
    </location>
</feature>
<dbReference type="PANTHER" id="PTHR44757:SF2">
    <property type="entry name" value="BIOFILM ARCHITECTURE MAINTENANCE PROTEIN MBAA"/>
    <property type="match status" value="1"/>
</dbReference>
<reference evidence="4" key="1">
    <citation type="journal article" date="2019" name="Int. J. Syst. Evol. Microbiol.">
        <title>The Global Catalogue of Microorganisms (GCM) 10K type strain sequencing project: providing services to taxonomists for standard genome sequencing and annotation.</title>
        <authorList>
            <consortium name="The Broad Institute Genomics Platform"/>
            <consortium name="The Broad Institute Genome Sequencing Center for Infectious Disease"/>
            <person name="Wu L."/>
            <person name="Ma J."/>
        </authorList>
    </citation>
    <scope>NUCLEOTIDE SEQUENCE [LARGE SCALE GENOMIC DNA]</scope>
    <source>
        <strain evidence="4">JCM 31290</strain>
    </source>
</reference>
<dbReference type="PANTHER" id="PTHR44757">
    <property type="entry name" value="DIGUANYLATE CYCLASE DGCP"/>
    <property type="match status" value="1"/>
</dbReference>
<dbReference type="PROSITE" id="PS50887">
    <property type="entry name" value="GGDEF"/>
    <property type="match status" value="1"/>
</dbReference>
<gene>
    <name evidence="3" type="ORF">GCM10023086_10850</name>
</gene>
<dbReference type="NCBIfam" id="TIGR00254">
    <property type="entry name" value="GGDEF"/>
    <property type="match status" value="1"/>
</dbReference>
<dbReference type="Proteomes" id="UP001501115">
    <property type="component" value="Unassembled WGS sequence"/>
</dbReference>
<feature type="compositionally biased region" description="Low complexity" evidence="1">
    <location>
        <begin position="196"/>
        <end position="217"/>
    </location>
</feature>
<comment type="caution">
    <text evidence="3">The sequence shown here is derived from an EMBL/GenBank/DDBJ whole genome shotgun (WGS) entry which is preliminary data.</text>
</comment>
<evidence type="ECO:0000259" key="2">
    <source>
        <dbReference type="PROSITE" id="PS50887"/>
    </source>
</evidence>
<dbReference type="InterPro" id="IPR000160">
    <property type="entry name" value="GGDEF_dom"/>
</dbReference>
<name>A0ABP8F807_9ACTN</name>
<evidence type="ECO:0000256" key="1">
    <source>
        <dbReference type="SAM" id="MobiDB-lite"/>
    </source>
</evidence>
<dbReference type="EMBL" id="BAABET010000002">
    <property type="protein sequence ID" value="GAA4296934.1"/>
    <property type="molecule type" value="Genomic_DNA"/>
</dbReference>
<protein>
    <submittedName>
        <fullName evidence="3">GGDEF domain-containing protein</fullName>
    </submittedName>
</protein>
<dbReference type="SUPFAM" id="SSF55073">
    <property type="entry name" value="Nucleotide cyclase"/>
    <property type="match status" value="1"/>
</dbReference>
<dbReference type="SMART" id="SM00267">
    <property type="entry name" value="GGDEF"/>
    <property type="match status" value="1"/>
</dbReference>
<organism evidence="3 4">
    <name type="scientific">Streptomyces venetus</name>
    <dbReference type="NCBI Taxonomy" id="1701086"/>
    <lineage>
        <taxon>Bacteria</taxon>
        <taxon>Bacillati</taxon>
        <taxon>Actinomycetota</taxon>
        <taxon>Actinomycetes</taxon>
        <taxon>Kitasatosporales</taxon>
        <taxon>Streptomycetaceae</taxon>
        <taxon>Streptomyces</taxon>
    </lineage>
</organism>